<protein>
    <submittedName>
        <fullName evidence="1">Uncharacterized protein</fullName>
    </submittedName>
</protein>
<comment type="caution">
    <text evidence="1">The sequence shown here is derived from an EMBL/GenBank/DDBJ whole genome shotgun (WGS) entry which is preliminary data.</text>
</comment>
<dbReference type="Proteomes" id="UP001054945">
    <property type="component" value="Unassembled WGS sequence"/>
</dbReference>
<sequence>MVLMDYPATFNILTDDYDCFVSHESVLCTHQTKRDAWDKMVTLGATQTEMRLTYTEDQQKALRSADKATTKVRHS</sequence>
<dbReference type="EMBL" id="BPLR01006367">
    <property type="protein sequence ID" value="GIY09355.1"/>
    <property type="molecule type" value="Genomic_DNA"/>
</dbReference>
<gene>
    <name evidence="1" type="ORF">CEXT_213031</name>
</gene>
<accession>A0AAV4QJL1</accession>
<keyword evidence="2" id="KW-1185">Reference proteome</keyword>
<organism evidence="1 2">
    <name type="scientific">Caerostris extrusa</name>
    <name type="common">Bark spider</name>
    <name type="synonym">Caerostris bankana</name>
    <dbReference type="NCBI Taxonomy" id="172846"/>
    <lineage>
        <taxon>Eukaryota</taxon>
        <taxon>Metazoa</taxon>
        <taxon>Ecdysozoa</taxon>
        <taxon>Arthropoda</taxon>
        <taxon>Chelicerata</taxon>
        <taxon>Arachnida</taxon>
        <taxon>Araneae</taxon>
        <taxon>Araneomorphae</taxon>
        <taxon>Entelegynae</taxon>
        <taxon>Araneoidea</taxon>
        <taxon>Araneidae</taxon>
        <taxon>Caerostris</taxon>
    </lineage>
</organism>
<dbReference type="AlphaFoldDB" id="A0AAV4QJL1"/>
<evidence type="ECO:0000313" key="1">
    <source>
        <dbReference type="EMBL" id="GIY09355.1"/>
    </source>
</evidence>
<proteinExistence type="predicted"/>
<reference evidence="1 2" key="1">
    <citation type="submission" date="2021-06" db="EMBL/GenBank/DDBJ databases">
        <title>Caerostris extrusa draft genome.</title>
        <authorList>
            <person name="Kono N."/>
            <person name="Arakawa K."/>
        </authorList>
    </citation>
    <scope>NUCLEOTIDE SEQUENCE [LARGE SCALE GENOMIC DNA]</scope>
</reference>
<evidence type="ECO:0000313" key="2">
    <source>
        <dbReference type="Proteomes" id="UP001054945"/>
    </source>
</evidence>
<name>A0AAV4QJL1_CAEEX</name>